<dbReference type="SUPFAM" id="SSF109604">
    <property type="entry name" value="HD-domain/PDEase-like"/>
    <property type="match status" value="1"/>
</dbReference>
<evidence type="ECO:0000313" key="5">
    <source>
        <dbReference type="EMBL" id="ATC63680.1"/>
    </source>
</evidence>
<dbReference type="PANTHER" id="PTHR45228:SF8">
    <property type="entry name" value="TWO-COMPONENT RESPONSE REGULATOR-RELATED"/>
    <property type="match status" value="1"/>
</dbReference>
<dbReference type="Proteomes" id="UP000217265">
    <property type="component" value="Chromosome"/>
</dbReference>
<dbReference type="EMBL" id="CP023344">
    <property type="protein sequence ID" value="ATC63680.1"/>
    <property type="molecule type" value="Genomic_DNA"/>
</dbReference>
<dbReference type="OrthoDB" id="9802066at2"/>
<protein>
    <submittedName>
        <fullName evidence="5">Two-component system response regulator</fullName>
    </submittedName>
</protein>
<dbReference type="PANTHER" id="PTHR45228">
    <property type="entry name" value="CYCLIC DI-GMP PHOSPHODIESTERASE TM_0186-RELATED"/>
    <property type="match status" value="1"/>
</dbReference>
<dbReference type="Pfam" id="PF13487">
    <property type="entry name" value="HD_5"/>
    <property type="match status" value="1"/>
</dbReference>
<dbReference type="InterPro" id="IPR001789">
    <property type="entry name" value="Sig_transdc_resp-reg_receiver"/>
</dbReference>
<organism evidence="5 6">
    <name type="scientific">Nibricoccus aquaticus</name>
    <dbReference type="NCBI Taxonomy" id="2576891"/>
    <lineage>
        <taxon>Bacteria</taxon>
        <taxon>Pseudomonadati</taxon>
        <taxon>Verrucomicrobiota</taxon>
        <taxon>Opitutia</taxon>
        <taxon>Opitutales</taxon>
        <taxon>Opitutaceae</taxon>
        <taxon>Nibricoccus</taxon>
    </lineage>
</organism>
<name>A0A290Q911_9BACT</name>
<dbReference type="PROSITE" id="PS50110">
    <property type="entry name" value="RESPONSE_REGULATORY"/>
    <property type="match status" value="1"/>
</dbReference>
<evidence type="ECO:0000256" key="1">
    <source>
        <dbReference type="PROSITE-ProRule" id="PRU00169"/>
    </source>
</evidence>
<reference evidence="5 6" key="1">
    <citation type="submission" date="2017-09" db="EMBL/GenBank/DDBJ databases">
        <title>Complete genome sequence of Verrucomicrobial strain HZ-65, isolated from freshwater.</title>
        <authorList>
            <person name="Choi A."/>
        </authorList>
    </citation>
    <scope>NUCLEOTIDE SEQUENCE [LARGE SCALE GENOMIC DNA]</scope>
    <source>
        <strain evidence="5 6">HZ-65</strain>
    </source>
</reference>
<dbReference type="KEGG" id="vbh:CMV30_06780"/>
<keyword evidence="6" id="KW-1185">Reference proteome</keyword>
<dbReference type="Gene3D" id="1.10.3210.10">
    <property type="entry name" value="Hypothetical protein af1432"/>
    <property type="match status" value="1"/>
</dbReference>
<gene>
    <name evidence="5" type="ORF">CMV30_06780</name>
</gene>
<evidence type="ECO:0000313" key="6">
    <source>
        <dbReference type="Proteomes" id="UP000217265"/>
    </source>
</evidence>
<dbReference type="InterPro" id="IPR037522">
    <property type="entry name" value="HD_GYP_dom"/>
</dbReference>
<dbReference type="InterPro" id="IPR011006">
    <property type="entry name" value="CheY-like_superfamily"/>
</dbReference>
<dbReference type="AlphaFoldDB" id="A0A290Q911"/>
<feature type="coiled-coil region" evidence="2">
    <location>
        <begin position="137"/>
        <end position="168"/>
    </location>
</feature>
<dbReference type="SUPFAM" id="SSF52172">
    <property type="entry name" value="CheY-like"/>
    <property type="match status" value="1"/>
</dbReference>
<accession>A0A290Q911</accession>
<proteinExistence type="predicted"/>
<evidence type="ECO:0000259" key="4">
    <source>
        <dbReference type="PROSITE" id="PS51832"/>
    </source>
</evidence>
<dbReference type="Pfam" id="PF00072">
    <property type="entry name" value="Response_reg"/>
    <property type="match status" value="1"/>
</dbReference>
<dbReference type="RefSeq" id="WP_096055312.1">
    <property type="nucleotide sequence ID" value="NZ_CP023344.1"/>
</dbReference>
<feature type="domain" description="Response regulatory" evidence="3">
    <location>
        <begin position="13"/>
        <end position="128"/>
    </location>
</feature>
<dbReference type="SMART" id="SM00448">
    <property type="entry name" value="REC"/>
    <property type="match status" value="1"/>
</dbReference>
<dbReference type="CDD" id="cd17569">
    <property type="entry name" value="REC_HupR-like"/>
    <property type="match status" value="1"/>
</dbReference>
<dbReference type="InterPro" id="IPR003607">
    <property type="entry name" value="HD/PDEase_dom"/>
</dbReference>
<evidence type="ECO:0000256" key="2">
    <source>
        <dbReference type="SAM" id="Coils"/>
    </source>
</evidence>
<dbReference type="InterPro" id="IPR052020">
    <property type="entry name" value="Cyclic_di-GMP/3'3'-cGAMP_PDE"/>
</dbReference>
<keyword evidence="1" id="KW-0597">Phosphoprotein</keyword>
<dbReference type="PROSITE" id="PS51832">
    <property type="entry name" value="HD_GYP"/>
    <property type="match status" value="1"/>
</dbReference>
<feature type="modified residue" description="4-aspartylphosphate" evidence="1">
    <location>
        <position position="62"/>
    </location>
</feature>
<dbReference type="GO" id="GO:0000160">
    <property type="term" value="P:phosphorelay signal transduction system"/>
    <property type="evidence" value="ECO:0007669"/>
    <property type="project" value="InterPro"/>
</dbReference>
<sequence length="425" mass="47788">MTPNSAAPLPTPSLLIVDDEPIVLGALKETLEREKYHVVATTSARKALEILREREFAVIISDQRMPEMMGLDFLIESKKLRPLCSRILITAVLSLPTIVDAINKGEIFRFVAKPWLREELTTTVKNAINRYELIVQNERLTAESQRLNQQLTIANAALGEQVKTLESQKLDLDKANRELATSYEHSLDLCFRILATYDPLLSGQAKTLVEIARKMSETEHFTTEEKHILRSAAWLSDLGLIGVPRELLRTFRQNPDKLNERDLNTLHSHPIYSQTLASYIDSRPALGETIRGHHERWDGKGYPDGLSAQSIPWTARCLAVAVWFVECGLPKDLAIEAIMTESGRALDPEAVRLFLKVTHLIQLPRQVKEILLDELQAGMTLANGLYSPHGMLLVSEGQTLSPAMITKIQNHNLVDPISQRLLVYS</sequence>
<dbReference type="CDD" id="cd00077">
    <property type="entry name" value="HDc"/>
    <property type="match status" value="1"/>
</dbReference>
<dbReference type="Gene3D" id="3.40.50.2300">
    <property type="match status" value="1"/>
</dbReference>
<feature type="domain" description="HD-GYP" evidence="4">
    <location>
        <begin position="179"/>
        <end position="378"/>
    </location>
</feature>
<evidence type="ECO:0000259" key="3">
    <source>
        <dbReference type="PROSITE" id="PS50110"/>
    </source>
</evidence>
<keyword evidence="2" id="KW-0175">Coiled coil</keyword>